<feature type="transmembrane region" description="Helical" evidence="7">
    <location>
        <begin position="270"/>
        <end position="287"/>
    </location>
</feature>
<dbReference type="AlphaFoldDB" id="A0A0A9ZCN6"/>
<comment type="subcellular location">
    <subcellularLocation>
        <location evidence="1">Membrane</location>
        <topology evidence="1">Multi-pass membrane protein</topology>
    </subcellularLocation>
</comment>
<organism evidence="8">
    <name type="scientific">Lygus hesperus</name>
    <name type="common">Western plant bug</name>
    <dbReference type="NCBI Taxonomy" id="30085"/>
    <lineage>
        <taxon>Eukaryota</taxon>
        <taxon>Metazoa</taxon>
        <taxon>Ecdysozoa</taxon>
        <taxon>Arthropoda</taxon>
        <taxon>Hexapoda</taxon>
        <taxon>Insecta</taxon>
        <taxon>Pterygota</taxon>
        <taxon>Neoptera</taxon>
        <taxon>Paraneoptera</taxon>
        <taxon>Hemiptera</taxon>
        <taxon>Heteroptera</taxon>
        <taxon>Panheteroptera</taxon>
        <taxon>Cimicomorpha</taxon>
        <taxon>Miridae</taxon>
        <taxon>Mirini</taxon>
        <taxon>Lygus</taxon>
    </lineage>
</organism>
<evidence type="ECO:0000256" key="7">
    <source>
        <dbReference type="SAM" id="Phobius"/>
    </source>
</evidence>
<dbReference type="GO" id="GO:0016020">
    <property type="term" value="C:membrane"/>
    <property type="evidence" value="ECO:0007669"/>
    <property type="project" value="UniProtKB-SubCell"/>
</dbReference>
<evidence type="ECO:0000256" key="6">
    <source>
        <dbReference type="SAM" id="MobiDB-lite"/>
    </source>
</evidence>
<proteinExistence type="inferred from homology"/>
<reference evidence="8" key="1">
    <citation type="journal article" date="2014" name="PLoS ONE">
        <title>Transcriptome-Based Identification of ABC Transporters in the Western Tarnished Plant Bug Lygus hesperus.</title>
        <authorList>
            <person name="Hull J.J."/>
            <person name="Chaney K."/>
            <person name="Geib S.M."/>
            <person name="Fabrick J.A."/>
            <person name="Brent C.S."/>
            <person name="Walsh D."/>
            <person name="Lavine L.C."/>
        </authorList>
    </citation>
    <scope>NUCLEOTIDE SEQUENCE</scope>
</reference>
<reference evidence="8" key="2">
    <citation type="submission" date="2014-07" db="EMBL/GenBank/DDBJ databases">
        <authorList>
            <person name="Hull J."/>
        </authorList>
    </citation>
    <scope>NUCLEOTIDE SEQUENCE</scope>
</reference>
<keyword evidence="2 7" id="KW-0812">Transmembrane</keyword>
<dbReference type="Pfam" id="PF04193">
    <property type="entry name" value="PQ-loop"/>
    <property type="match status" value="1"/>
</dbReference>
<feature type="compositionally biased region" description="Acidic residues" evidence="6">
    <location>
        <begin position="87"/>
        <end position="98"/>
    </location>
</feature>
<evidence type="ECO:0000256" key="2">
    <source>
        <dbReference type="ARBA" id="ARBA00022692"/>
    </source>
</evidence>
<dbReference type="EMBL" id="GBHO01001948">
    <property type="protein sequence ID" value="JAG41656.1"/>
    <property type="molecule type" value="Transcribed_RNA"/>
</dbReference>
<sequence>MNCILISQKLYYCWLLPKWKGEQDKKLSAYGDMCEPKDDDTDNNLQTLDIHVPNTSGYKILSSTTGDPLQSSFTEPHSPTSPYSGSMDEEAGAAESTEELSKKQRLASMYNQQQQRKKGGRSNTTPPQQPPEPTAAQKLMKYYQNRYRVALAVLLGAVVVTAVVSIPVVLLDKRHETNIQPSMVTDMGAVYPHTTPNPNNLYMRTLATGQLEGDRPTNHNMDALESKITGRHAPVAGTVGGSTKIKPPVNDDPPTSDDFCNEVDTHSSEFYIGAVSAYLCALLYLSARIPQVYHNYKVKKTDSILYSLFILPITANW</sequence>
<dbReference type="PANTHER" id="PTHR16201:SF34">
    <property type="entry name" value="LYSOSOMAL AMINO ACID TRANSPORTER 1"/>
    <property type="match status" value="1"/>
</dbReference>
<evidence type="ECO:0000256" key="4">
    <source>
        <dbReference type="ARBA" id="ARBA00023136"/>
    </source>
</evidence>
<feature type="compositionally biased region" description="Polar residues" evidence="6">
    <location>
        <begin position="59"/>
        <end position="84"/>
    </location>
</feature>
<name>A0A0A9ZCN6_LYGHE</name>
<gene>
    <name evidence="8" type="primary">YOL092W</name>
    <name evidence="8" type="ORF">CM83_2280</name>
</gene>
<keyword evidence="3 7" id="KW-1133">Transmembrane helix</keyword>
<evidence type="ECO:0000313" key="8">
    <source>
        <dbReference type="EMBL" id="JAG41656.1"/>
    </source>
</evidence>
<protein>
    <submittedName>
        <fullName evidence="8">Putative membrane protein YOL092W</fullName>
    </submittedName>
</protein>
<dbReference type="InterPro" id="IPR006603">
    <property type="entry name" value="PQ-loop_rpt"/>
</dbReference>
<feature type="region of interest" description="Disordered" evidence="6">
    <location>
        <begin position="59"/>
        <end position="134"/>
    </location>
</feature>
<dbReference type="GO" id="GO:0015174">
    <property type="term" value="F:basic amino acid transmembrane transporter activity"/>
    <property type="evidence" value="ECO:0007669"/>
    <property type="project" value="TreeGrafter"/>
</dbReference>
<dbReference type="PANTHER" id="PTHR16201">
    <property type="entry name" value="SEVEN TRANSMEMBRANE PROTEIN 1-RELATED"/>
    <property type="match status" value="1"/>
</dbReference>
<dbReference type="InterPro" id="IPR051415">
    <property type="entry name" value="LAAT-1"/>
</dbReference>
<evidence type="ECO:0000256" key="3">
    <source>
        <dbReference type="ARBA" id="ARBA00022989"/>
    </source>
</evidence>
<comment type="similarity">
    <text evidence="5">Belongs to the laat-1 family.</text>
</comment>
<keyword evidence="4 7" id="KW-0472">Membrane</keyword>
<evidence type="ECO:0000256" key="1">
    <source>
        <dbReference type="ARBA" id="ARBA00004141"/>
    </source>
</evidence>
<accession>A0A0A9ZCN6</accession>
<feature type="transmembrane region" description="Helical" evidence="7">
    <location>
        <begin position="149"/>
        <end position="171"/>
    </location>
</feature>
<evidence type="ECO:0000256" key="5">
    <source>
        <dbReference type="ARBA" id="ARBA00038039"/>
    </source>
</evidence>